<protein>
    <submittedName>
        <fullName evidence="1">Uncharacterized protein</fullName>
    </submittedName>
</protein>
<name>A0ABP0QNA6_9DINO</name>
<comment type="caution">
    <text evidence="1">The sequence shown here is derived from an EMBL/GenBank/DDBJ whole genome shotgun (WGS) entry which is preliminary data.</text>
</comment>
<gene>
    <name evidence="1" type="ORF">CCMP2556_LOCUS42852</name>
</gene>
<accession>A0ABP0QNA6</accession>
<keyword evidence="2" id="KW-1185">Reference proteome</keyword>
<proteinExistence type="predicted"/>
<sequence length="216" mass="23947">MALAVRPTCVTLRENRQEALERMAIMTNMGLHVFHPEWQTVPSGSMPRGRQYSTTFKSTTIRVFGGDEEITFPVQTCTKSGDAFAQNSAANNHLLGRSSVTSLPAMYANAMNNAAWSLSMDLGEKQYCAQYDDYGYDYEGNFQDWMYYVDEIETTDTGSYTPSEVETIEAFFDPCGTTPTVNSPMGGSVKVLAPDPLVHKQPQSPVLVLLVLARSR</sequence>
<organism evidence="1 2">
    <name type="scientific">Durusdinium trenchii</name>
    <dbReference type="NCBI Taxonomy" id="1381693"/>
    <lineage>
        <taxon>Eukaryota</taxon>
        <taxon>Sar</taxon>
        <taxon>Alveolata</taxon>
        <taxon>Dinophyceae</taxon>
        <taxon>Suessiales</taxon>
        <taxon>Symbiodiniaceae</taxon>
        <taxon>Durusdinium</taxon>
    </lineage>
</organism>
<dbReference type="EMBL" id="CAXAMN010024694">
    <property type="protein sequence ID" value="CAK9088930.1"/>
    <property type="molecule type" value="Genomic_DNA"/>
</dbReference>
<evidence type="ECO:0000313" key="1">
    <source>
        <dbReference type="EMBL" id="CAK9088930.1"/>
    </source>
</evidence>
<reference evidence="1 2" key="1">
    <citation type="submission" date="2024-02" db="EMBL/GenBank/DDBJ databases">
        <authorList>
            <person name="Chen Y."/>
            <person name="Shah S."/>
            <person name="Dougan E. K."/>
            <person name="Thang M."/>
            <person name="Chan C."/>
        </authorList>
    </citation>
    <scope>NUCLEOTIDE SEQUENCE [LARGE SCALE GENOMIC DNA]</scope>
</reference>
<dbReference type="Proteomes" id="UP001642484">
    <property type="component" value="Unassembled WGS sequence"/>
</dbReference>
<evidence type="ECO:0000313" key="2">
    <source>
        <dbReference type="Proteomes" id="UP001642484"/>
    </source>
</evidence>